<protein>
    <submittedName>
        <fullName evidence="2">Uncharacterized protein</fullName>
    </submittedName>
</protein>
<organism evidence="2 3">
    <name type="scientific">Haematococcus lacustris</name>
    <name type="common">Green alga</name>
    <name type="synonym">Haematococcus pluvialis</name>
    <dbReference type="NCBI Taxonomy" id="44745"/>
    <lineage>
        <taxon>Eukaryota</taxon>
        <taxon>Viridiplantae</taxon>
        <taxon>Chlorophyta</taxon>
        <taxon>core chlorophytes</taxon>
        <taxon>Chlorophyceae</taxon>
        <taxon>CS clade</taxon>
        <taxon>Chlamydomonadales</taxon>
        <taxon>Haematococcaceae</taxon>
        <taxon>Haematococcus</taxon>
    </lineage>
</organism>
<gene>
    <name evidence="2" type="ORF">HaLaN_33113</name>
</gene>
<evidence type="ECO:0000256" key="1">
    <source>
        <dbReference type="SAM" id="Phobius"/>
    </source>
</evidence>
<sequence length="87" mass="9827">MVYVPEFRLRISSIPDWLRRGIRLFIALLFFGTIGYELWTPPGFPKDYLDELVRSSAWASVTCIVVNAPLIGRVAQTATERALGTIL</sequence>
<reference evidence="2 3" key="1">
    <citation type="submission" date="2020-02" db="EMBL/GenBank/DDBJ databases">
        <title>Draft genome sequence of Haematococcus lacustris strain NIES-144.</title>
        <authorList>
            <person name="Morimoto D."/>
            <person name="Nakagawa S."/>
            <person name="Yoshida T."/>
            <person name="Sawayama S."/>
        </authorList>
    </citation>
    <scope>NUCLEOTIDE SEQUENCE [LARGE SCALE GENOMIC DNA]</scope>
    <source>
        <strain evidence="2 3">NIES-144</strain>
    </source>
</reference>
<feature type="transmembrane region" description="Helical" evidence="1">
    <location>
        <begin position="21"/>
        <end position="39"/>
    </location>
</feature>
<feature type="non-terminal residue" evidence="2">
    <location>
        <position position="1"/>
    </location>
</feature>
<dbReference type="Proteomes" id="UP000485058">
    <property type="component" value="Unassembled WGS sequence"/>
</dbReference>
<comment type="caution">
    <text evidence="2">The sequence shown here is derived from an EMBL/GenBank/DDBJ whole genome shotgun (WGS) entry which is preliminary data.</text>
</comment>
<keyword evidence="1" id="KW-0812">Transmembrane</keyword>
<proteinExistence type="predicted"/>
<evidence type="ECO:0000313" key="3">
    <source>
        <dbReference type="Proteomes" id="UP000485058"/>
    </source>
</evidence>
<accession>A0A6A0AMN8</accession>
<dbReference type="AlphaFoldDB" id="A0A6A0AMN8"/>
<feature type="non-terminal residue" evidence="2">
    <location>
        <position position="87"/>
    </location>
</feature>
<evidence type="ECO:0000313" key="2">
    <source>
        <dbReference type="EMBL" id="GFH33705.1"/>
    </source>
</evidence>
<dbReference type="EMBL" id="BLLF01009375">
    <property type="protein sequence ID" value="GFH33705.1"/>
    <property type="molecule type" value="Genomic_DNA"/>
</dbReference>
<keyword evidence="1" id="KW-0472">Membrane</keyword>
<keyword evidence="1" id="KW-1133">Transmembrane helix</keyword>
<keyword evidence="3" id="KW-1185">Reference proteome</keyword>
<name>A0A6A0AMN8_HAELA</name>